<evidence type="ECO:0000313" key="2">
    <source>
        <dbReference type="EMBL" id="JAP15831.1"/>
    </source>
</evidence>
<accession>A0A0V0H716</accession>
<evidence type="ECO:0000256" key="1">
    <source>
        <dbReference type="SAM" id="Phobius"/>
    </source>
</evidence>
<reference evidence="2" key="1">
    <citation type="submission" date="2015-12" db="EMBL/GenBank/DDBJ databases">
        <title>Gene expression during late stages of embryo sac development: a critical building block for successful pollen-pistil interactions.</title>
        <authorList>
            <person name="Liu Y."/>
            <person name="Joly V."/>
            <person name="Sabar M."/>
            <person name="Matton D.P."/>
        </authorList>
    </citation>
    <scope>NUCLEOTIDE SEQUENCE</scope>
</reference>
<keyword evidence="1" id="KW-0812">Transmembrane</keyword>
<proteinExistence type="predicted"/>
<organism evidence="2">
    <name type="scientific">Solanum chacoense</name>
    <name type="common">Chaco potato</name>
    <dbReference type="NCBI Taxonomy" id="4108"/>
    <lineage>
        <taxon>Eukaryota</taxon>
        <taxon>Viridiplantae</taxon>
        <taxon>Streptophyta</taxon>
        <taxon>Embryophyta</taxon>
        <taxon>Tracheophyta</taxon>
        <taxon>Spermatophyta</taxon>
        <taxon>Magnoliopsida</taxon>
        <taxon>eudicotyledons</taxon>
        <taxon>Gunneridae</taxon>
        <taxon>Pentapetalae</taxon>
        <taxon>asterids</taxon>
        <taxon>lamiids</taxon>
        <taxon>Solanales</taxon>
        <taxon>Solanaceae</taxon>
        <taxon>Solanoideae</taxon>
        <taxon>Solaneae</taxon>
        <taxon>Solanum</taxon>
    </lineage>
</organism>
<keyword evidence="1" id="KW-0472">Membrane</keyword>
<feature type="transmembrane region" description="Helical" evidence="1">
    <location>
        <begin position="29"/>
        <end position="49"/>
    </location>
</feature>
<protein>
    <submittedName>
        <fullName evidence="2">Putative ovule protein</fullName>
    </submittedName>
</protein>
<dbReference type="EMBL" id="GEDG01024629">
    <property type="protein sequence ID" value="JAP15831.1"/>
    <property type="molecule type" value="Transcribed_RNA"/>
</dbReference>
<name>A0A0V0H716_SOLCH</name>
<sequence length="69" mass="7871">MSFDVNIKLPYQKKIQGWLLILTLTGQETLLITPPLLVTWFILAALLFLGPPRSSAQFHILLQRLNIVL</sequence>
<keyword evidence="1" id="KW-1133">Transmembrane helix</keyword>
<dbReference type="AlphaFoldDB" id="A0A0V0H716"/>